<sequence length="352" mass="38462">MGDPPRSTEITPAAATSYYNALGLPISASLKDICKAYKSLALIWHPDRNRSNKEEAQAKFSSINEAYRVLSLSKKEEAPCNEQPKTPKNIYNSDCDGFIISNPTLISTTSNRISLPTTPASTSTNSTGNGTGTPPNPSTPTTDGASFAKMASKRTAPIIYSHSNSTPRTKLPPVEKKLVCTLEELCHGAVKSVKIKREVVSHFSVIVQEEETLSIDVKPGWKKGTKITFEGKGDERPGFLPADIIFVIDEKRHRLFKRRKNDLELGVEIPLVQALTGCTISVPLLGGDDMTLTIDDDIIYPGYEKIIPDQGMPKPKGNSGRGDLCLKFLVAFPSNLSDEQRSEIVDILEEVS</sequence>
<evidence type="ECO:0000313" key="4">
    <source>
        <dbReference type="EMBL" id="GAA0156897.1"/>
    </source>
</evidence>
<dbReference type="GO" id="GO:0051082">
    <property type="term" value="F:unfolded protein binding"/>
    <property type="evidence" value="ECO:0007669"/>
    <property type="project" value="InterPro"/>
</dbReference>
<keyword evidence="5" id="KW-1185">Reference proteome</keyword>
<dbReference type="InterPro" id="IPR008971">
    <property type="entry name" value="HSP40/DnaJ_pept-bd"/>
</dbReference>
<dbReference type="InterPro" id="IPR001623">
    <property type="entry name" value="DnaJ_domain"/>
</dbReference>
<dbReference type="EMBL" id="BAABME010002974">
    <property type="protein sequence ID" value="GAA0156897.1"/>
    <property type="molecule type" value="Genomic_DNA"/>
</dbReference>
<organism evidence="4 5">
    <name type="scientific">Lithospermum erythrorhizon</name>
    <name type="common">Purple gromwell</name>
    <name type="synonym">Lithospermum officinale var. erythrorhizon</name>
    <dbReference type="NCBI Taxonomy" id="34254"/>
    <lineage>
        <taxon>Eukaryota</taxon>
        <taxon>Viridiplantae</taxon>
        <taxon>Streptophyta</taxon>
        <taxon>Embryophyta</taxon>
        <taxon>Tracheophyta</taxon>
        <taxon>Spermatophyta</taxon>
        <taxon>Magnoliopsida</taxon>
        <taxon>eudicotyledons</taxon>
        <taxon>Gunneridae</taxon>
        <taxon>Pentapetalae</taxon>
        <taxon>asterids</taxon>
        <taxon>lamiids</taxon>
        <taxon>Boraginales</taxon>
        <taxon>Boraginaceae</taxon>
        <taxon>Boraginoideae</taxon>
        <taxon>Lithospermeae</taxon>
        <taxon>Lithospermum</taxon>
    </lineage>
</organism>
<reference evidence="4 5" key="1">
    <citation type="submission" date="2024-01" db="EMBL/GenBank/DDBJ databases">
        <title>The complete chloroplast genome sequence of Lithospermum erythrorhizon: insights into the phylogenetic relationship among Boraginaceae species and the maternal lineages of purple gromwells.</title>
        <authorList>
            <person name="Okada T."/>
            <person name="Watanabe K."/>
        </authorList>
    </citation>
    <scope>NUCLEOTIDE SEQUENCE [LARGE SCALE GENOMIC DNA]</scope>
</reference>
<dbReference type="InterPro" id="IPR036869">
    <property type="entry name" value="J_dom_sf"/>
</dbReference>
<dbReference type="SMART" id="SM00271">
    <property type="entry name" value="DnaJ"/>
    <property type="match status" value="1"/>
</dbReference>
<feature type="compositionally biased region" description="Low complexity" evidence="2">
    <location>
        <begin position="116"/>
        <end position="128"/>
    </location>
</feature>
<dbReference type="PANTHER" id="PTHR24078:SF522">
    <property type="entry name" value="DNAJ CHAPERONE C-TERMINAL DOMAIN-CONTAINING PROTEIN"/>
    <property type="match status" value="1"/>
</dbReference>
<dbReference type="CDD" id="cd10747">
    <property type="entry name" value="DnaJ_C"/>
    <property type="match status" value="1"/>
</dbReference>
<protein>
    <submittedName>
        <fullName evidence="4">Chaperone</fullName>
    </submittedName>
</protein>
<dbReference type="PANTHER" id="PTHR24078">
    <property type="entry name" value="DNAJ HOMOLOG SUBFAMILY C MEMBER"/>
    <property type="match status" value="1"/>
</dbReference>
<feature type="region of interest" description="Disordered" evidence="2">
    <location>
        <begin position="110"/>
        <end position="145"/>
    </location>
</feature>
<dbReference type="FunFam" id="2.60.260.20:FF:000002">
    <property type="entry name" value="Dnaj homolog subfamily b member"/>
    <property type="match status" value="1"/>
</dbReference>
<comment type="caution">
    <text evidence="4">The sequence shown here is derived from an EMBL/GenBank/DDBJ whole genome shotgun (WGS) entry which is preliminary data.</text>
</comment>
<dbReference type="GO" id="GO:0006457">
    <property type="term" value="P:protein folding"/>
    <property type="evidence" value="ECO:0007669"/>
    <property type="project" value="InterPro"/>
</dbReference>
<dbReference type="GO" id="GO:0051087">
    <property type="term" value="F:protein-folding chaperone binding"/>
    <property type="evidence" value="ECO:0007669"/>
    <property type="project" value="TreeGrafter"/>
</dbReference>
<dbReference type="Proteomes" id="UP001454036">
    <property type="component" value="Unassembled WGS sequence"/>
</dbReference>
<dbReference type="Pfam" id="PF01556">
    <property type="entry name" value="DnaJ_C"/>
    <property type="match status" value="1"/>
</dbReference>
<dbReference type="FunFam" id="2.60.260.20:FF:000006">
    <property type="entry name" value="DnaJ subfamily B member 13"/>
    <property type="match status" value="1"/>
</dbReference>
<evidence type="ECO:0000259" key="3">
    <source>
        <dbReference type="PROSITE" id="PS50076"/>
    </source>
</evidence>
<evidence type="ECO:0000313" key="5">
    <source>
        <dbReference type="Proteomes" id="UP001454036"/>
    </source>
</evidence>
<name>A0AAV3Q3W7_LITER</name>
<dbReference type="InterPro" id="IPR051339">
    <property type="entry name" value="DnaJ_subfamily_B"/>
</dbReference>
<evidence type="ECO:0000256" key="2">
    <source>
        <dbReference type="SAM" id="MobiDB-lite"/>
    </source>
</evidence>
<gene>
    <name evidence="4" type="ORF">LIER_14282</name>
</gene>
<proteinExistence type="predicted"/>
<dbReference type="CDD" id="cd06257">
    <property type="entry name" value="DnaJ"/>
    <property type="match status" value="1"/>
</dbReference>
<evidence type="ECO:0000256" key="1">
    <source>
        <dbReference type="ARBA" id="ARBA00023186"/>
    </source>
</evidence>
<dbReference type="AlphaFoldDB" id="A0AAV3Q3W7"/>
<dbReference type="GO" id="GO:0005829">
    <property type="term" value="C:cytosol"/>
    <property type="evidence" value="ECO:0007669"/>
    <property type="project" value="TreeGrafter"/>
</dbReference>
<feature type="domain" description="J" evidence="3">
    <location>
        <begin position="17"/>
        <end position="95"/>
    </location>
</feature>
<dbReference type="Pfam" id="PF00226">
    <property type="entry name" value="DnaJ"/>
    <property type="match status" value="1"/>
</dbReference>
<dbReference type="SUPFAM" id="SSF49493">
    <property type="entry name" value="HSP40/DnaJ peptide-binding domain"/>
    <property type="match status" value="2"/>
</dbReference>
<dbReference type="PROSITE" id="PS50076">
    <property type="entry name" value="DNAJ_2"/>
    <property type="match status" value="1"/>
</dbReference>
<dbReference type="Gene3D" id="1.10.287.110">
    <property type="entry name" value="DnaJ domain"/>
    <property type="match status" value="1"/>
</dbReference>
<dbReference type="Gene3D" id="2.60.260.20">
    <property type="entry name" value="Urease metallochaperone UreE, N-terminal domain"/>
    <property type="match status" value="2"/>
</dbReference>
<keyword evidence="1" id="KW-0143">Chaperone</keyword>
<dbReference type="InterPro" id="IPR002939">
    <property type="entry name" value="DnaJ_C"/>
</dbReference>
<dbReference type="SUPFAM" id="SSF46565">
    <property type="entry name" value="Chaperone J-domain"/>
    <property type="match status" value="1"/>
</dbReference>
<dbReference type="PRINTS" id="PR00625">
    <property type="entry name" value="JDOMAIN"/>
</dbReference>
<accession>A0AAV3Q3W7</accession>